<name>A0ABZ2N9R2_9BACI</name>
<keyword evidence="3" id="KW-1185">Reference proteome</keyword>
<dbReference type="InterPro" id="IPR007436">
    <property type="entry name" value="DUF485"/>
</dbReference>
<gene>
    <name evidence="2" type="ORF">WDJ61_07530</name>
</gene>
<evidence type="ECO:0000256" key="1">
    <source>
        <dbReference type="SAM" id="Phobius"/>
    </source>
</evidence>
<feature type="transmembrane region" description="Helical" evidence="1">
    <location>
        <begin position="36"/>
        <end position="57"/>
    </location>
</feature>
<accession>A0ABZ2N9R2</accession>
<reference evidence="2 3" key="1">
    <citation type="submission" date="2024-02" db="EMBL/GenBank/DDBJ databases">
        <title>Seven novel Bacillus-like species.</title>
        <authorList>
            <person name="Liu G."/>
        </authorList>
    </citation>
    <scope>NUCLEOTIDE SEQUENCE [LARGE SCALE GENOMIC DNA]</scope>
    <source>
        <strain evidence="2 3">FJAT-52991</strain>
    </source>
</reference>
<keyword evidence="1" id="KW-0812">Transmembrane</keyword>
<evidence type="ECO:0000313" key="2">
    <source>
        <dbReference type="EMBL" id="WXB94467.1"/>
    </source>
</evidence>
<protein>
    <submittedName>
        <fullName evidence="2">DUF485 domain-containing protein</fullName>
    </submittedName>
</protein>
<dbReference type="PANTHER" id="PTHR38441:SF1">
    <property type="entry name" value="MEMBRANE PROTEIN"/>
    <property type="match status" value="1"/>
</dbReference>
<dbReference type="RefSeq" id="WP_338754190.1">
    <property type="nucleotide sequence ID" value="NZ_CP147404.1"/>
</dbReference>
<sequence length="118" mass="13859">MEKQLLHSTPPERKTKYEKIAERRDFKHLIQTKNKFIVPVSIFFLIFYFSLPLLTSYTTILNAPAIGSISWAWLFAFAQFIMTWLLCMLYVKKANQFDHMANEILDDANKQSKGEHSL</sequence>
<evidence type="ECO:0000313" key="3">
    <source>
        <dbReference type="Proteomes" id="UP001387364"/>
    </source>
</evidence>
<keyword evidence="1" id="KW-0472">Membrane</keyword>
<proteinExistence type="predicted"/>
<organism evidence="2 3">
    <name type="scientific">Bacillus kandeliae</name>
    <dbReference type="NCBI Taxonomy" id="3129297"/>
    <lineage>
        <taxon>Bacteria</taxon>
        <taxon>Bacillati</taxon>
        <taxon>Bacillota</taxon>
        <taxon>Bacilli</taxon>
        <taxon>Bacillales</taxon>
        <taxon>Bacillaceae</taxon>
        <taxon>Bacillus</taxon>
    </lineage>
</organism>
<dbReference type="Proteomes" id="UP001387364">
    <property type="component" value="Chromosome"/>
</dbReference>
<dbReference type="Pfam" id="PF04341">
    <property type="entry name" value="DUF485"/>
    <property type="match status" value="1"/>
</dbReference>
<feature type="transmembrane region" description="Helical" evidence="1">
    <location>
        <begin position="69"/>
        <end position="91"/>
    </location>
</feature>
<dbReference type="EMBL" id="CP147404">
    <property type="protein sequence ID" value="WXB94467.1"/>
    <property type="molecule type" value="Genomic_DNA"/>
</dbReference>
<dbReference type="PANTHER" id="PTHR38441">
    <property type="entry name" value="INTEGRAL MEMBRANE PROTEIN-RELATED"/>
    <property type="match status" value="1"/>
</dbReference>
<keyword evidence="1" id="KW-1133">Transmembrane helix</keyword>